<dbReference type="Proteomes" id="UP000652761">
    <property type="component" value="Unassembled WGS sequence"/>
</dbReference>
<proteinExistence type="predicted"/>
<evidence type="ECO:0000256" key="1">
    <source>
        <dbReference type="ARBA" id="ARBA00023002"/>
    </source>
</evidence>
<comment type="caution">
    <text evidence="3">The sequence shown here is derived from an EMBL/GenBank/DDBJ whole genome shotgun (WGS) entry which is preliminary data.</text>
</comment>
<feature type="non-terminal residue" evidence="3">
    <location>
        <position position="288"/>
    </location>
</feature>
<reference evidence="3" key="1">
    <citation type="submission" date="2017-07" db="EMBL/GenBank/DDBJ databases">
        <title>Taro Niue Genome Assembly and Annotation.</title>
        <authorList>
            <person name="Atibalentja N."/>
            <person name="Keating K."/>
            <person name="Fields C.J."/>
        </authorList>
    </citation>
    <scope>NUCLEOTIDE SEQUENCE</scope>
    <source>
        <strain evidence="3">Niue_2</strain>
        <tissue evidence="3">Leaf</tissue>
    </source>
</reference>
<dbReference type="SUPFAM" id="SSF51735">
    <property type="entry name" value="NAD(P)-binding Rossmann-fold domains"/>
    <property type="match status" value="1"/>
</dbReference>
<feature type="domain" description="NAD-dependent epimerase/dehydratase" evidence="2">
    <location>
        <begin position="48"/>
        <end position="195"/>
    </location>
</feature>
<dbReference type="FunFam" id="3.40.50.720:FF:000085">
    <property type="entry name" value="Dihydroflavonol reductase"/>
    <property type="match status" value="1"/>
</dbReference>
<dbReference type="GO" id="GO:0016616">
    <property type="term" value="F:oxidoreductase activity, acting on the CH-OH group of donors, NAD or NADP as acceptor"/>
    <property type="evidence" value="ECO:0007669"/>
    <property type="project" value="TreeGrafter"/>
</dbReference>
<protein>
    <recommendedName>
        <fullName evidence="2">NAD-dependent epimerase/dehydratase domain-containing protein</fullName>
    </recommendedName>
</protein>
<dbReference type="InterPro" id="IPR001509">
    <property type="entry name" value="Epimerase_deHydtase"/>
</dbReference>
<sequence length="288" mass="32277">ISGSEGVFHTACPVLPGKLSDPEIGHLIQSRTHGTDMNFALMSIAQNEMVAPAVDGTLNVLKACSEAKVGRVILVSSTVAVAVNPNWPKDQIMDENCWSDKEFCKNSEKWYCFAKTIAEEKALNYGREARLDIVSVCPCLVLGPMLQPTVNASSFGLIQTLKGLLDPMENMFLHLVDVRDVADALLLAYEKPEAAGRYICCSHGIKLHNFVDKLRNMYPNFKYRTTFIEVEELDNRLSSEKLKKLGWKERTLDECIADSVEHLIKTGGKRRKAWKLKAVWAKKMTQMI</sequence>
<keyword evidence="4" id="KW-1185">Reference proteome</keyword>
<dbReference type="Gene3D" id="3.40.50.720">
    <property type="entry name" value="NAD(P)-binding Rossmann-like Domain"/>
    <property type="match status" value="1"/>
</dbReference>
<evidence type="ECO:0000313" key="4">
    <source>
        <dbReference type="Proteomes" id="UP000652761"/>
    </source>
</evidence>
<dbReference type="OrthoDB" id="2735536at2759"/>
<dbReference type="PANTHER" id="PTHR10366:SF831">
    <property type="entry name" value="NAD-DEPENDENT EPIMERASE_DEHYDRATASE DOMAIN-CONTAINING PROTEIN"/>
    <property type="match status" value="1"/>
</dbReference>
<evidence type="ECO:0000313" key="3">
    <source>
        <dbReference type="EMBL" id="MQM06285.1"/>
    </source>
</evidence>
<dbReference type="InterPro" id="IPR050425">
    <property type="entry name" value="NAD(P)_dehydrat-like"/>
</dbReference>
<evidence type="ECO:0000259" key="2">
    <source>
        <dbReference type="Pfam" id="PF01370"/>
    </source>
</evidence>
<dbReference type="PANTHER" id="PTHR10366">
    <property type="entry name" value="NAD DEPENDENT EPIMERASE/DEHYDRATASE"/>
    <property type="match status" value="1"/>
</dbReference>
<dbReference type="EMBL" id="NMUH01003593">
    <property type="protein sequence ID" value="MQM06285.1"/>
    <property type="molecule type" value="Genomic_DNA"/>
</dbReference>
<gene>
    <name evidence="3" type="ORF">Taro_039106</name>
</gene>
<name>A0A843WP66_COLES</name>
<accession>A0A843WP66</accession>
<dbReference type="InterPro" id="IPR036291">
    <property type="entry name" value="NAD(P)-bd_dom_sf"/>
</dbReference>
<organism evidence="3 4">
    <name type="scientific">Colocasia esculenta</name>
    <name type="common">Wild taro</name>
    <name type="synonym">Arum esculentum</name>
    <dbReference type="NCBI Taxonomy" id="4460"/>
    <lineage>
        <taxon>Eukaryota</taxon>
        <taxon>Viridiplantae</taxon>
        <taxon>Streptophyta</taxon>
        <taxon>Embryophyta</taxon>
        <taxon>Tracheophyta</taxon>
        <taxon>Spermatophyta</taxon>
        <taxon>Magnoliopsida</taxon>
        <taxon>Liliopsida</taxon>
        <taxon>Araceae</taxon>
        <taxon>Aroideae</taxon>
        <taxon>Colocasieae</taxon>
        <taxon>Colocasia</taxon>
    </lineage>
</organism>
<feature type="non-terminal residue" evidence="3">
    <location>
        <position position="1"/>
    </location>
</feature>
<keyword evidence="1" id="KW-0560">Oxidoreductase</keyword>
<dbReference type="Pfam" id="PF01370">
    <property type="entry name" value="Epimerase"/>
    <property type="match status" value="1"/>
</dbReference>
<dbReference type="AlphaFoldDB" id="A0A843WP66"/>